<dbReference type="PANTHER" id="PTHR12709">
    <property type="entry name" value="DNA-DIRECTED RNA POLYMERASE II, III"/>
    <property type="match status" value="1"/>
</dbReference>
<comment type="subcellular location">
    <subcellularLocation>
        <location evidence="1">Nucleus</location>
    </subcellularLocation>
</comment>
<dbReference type="Proteomes" id="UP000039865">
    <property type="component" value="Unassembled WGS sequence"/>
</dbReference>
<dbReference type="FunCoup" id="A0A078A9M8">
    <property type="interactions" value="418"/>
</dbReference>
<comment type="similarity">
    <text evidence="2">Belongs to the eukaryotic RPB7/RPC8 RNA polymerase subunit family.</text>
</comment>
<evidence type="ECO:0000313" key="9">
    <source>
        <dbReference type="Proteomes" id="UP000039865"/>
    </source>
</evidence>
<keyword evidence="5" id="KW-0539">Nucleus</keyword>
<evidence type="ECO:0000259" key="7">
    <source>
        <dbReference type="Pfam" id="PF08292"/>
    </source>
</evidence>
<dbReference type="InterPro" id="IPR012340">
    <property type="entry name" value="NA-bd_OB-fold"/>
</dbReference>
<evidence type="ECO:0000256" key="5">
    <source>
        <dbReference type="ARBA" id="ARBA00023242"/>
    </source>
</evidence>
<keyword evidence="4" id="KW-0804">Transcription</keyword>
<dbReference type="SUPFAM" id="SSF50249">
    <property type="entry name" value="Nucleic acid-binding proteins"/>
    <property type="match status" value="1"/>
</dbReference>
<reference evidence="8 9" key="1">
    <citation type="submission" date="2014-06" db="EMBL/GenBank/DDBJ databases">
        <authorList>
            <person name="Swart Estienne"/>
        </authorList>
    </citation>
    <scope>NUCLEOTIDE SEQUENCE [LARGE SCALE GENOMIC DNA]</scope>
    <source>
        <strain evidence="8 9">130c</strain>
    </source>
</reference>
<dbReference type="Pfam" id="PF08292">
    <property type="entry name" value="RNA_pol_Rbc25"/>
    <property type="match status" value="1"/>
</dbReference>
<evidence type="ECO:0000256" key="3">
    <source>
        <dbReference type="ARBA" id="ARBA00022478"/>
    </source>
</evidence>
<dbReference type="SUPFAM" id="SSF88798">
    <property type="entry name" value="N-terminal, heterodimerisation domain of RBP7 (RpoE)"/>
    <property type="match status" value="1"/>
</dbReference>
<dbReference type="InterPro" id="IPR005576">
    <property type="entry name" value="Rpb7-like_N"/>
</dbReference>
<evidence type="ECO:0000256" key="1">
    <source>
        <dbReference type="ARBA" id="ARBA00004123"/>
    </source>
</evidence>
<evidence type="ECO:0000313" key="8">
    <source>
        <dbReference type="EMBL" id="CDW77503.1"/>
    </source>
</evidence>
<dbReference type="OrthoDB" id="10256606at2759"/>
<dbReference type="EMBL" id="CCKQ01006215">
    <property type="protein sequence ID" value="CDW77503.1"/>
    <property type="molecule type" value="Genomic_DNA"/>
</dbReference>
<dbReference type="OMA" id="LWICNYE"/>
<keyword evidence="9" id="KW-1185">Reference proteome</keyword>
<feature type="domain" description="RNA polymerase Rpb7-like N-terminal" evidence="6">
    <location>
        <begin position="24"/>
        <end position="59"/>
    </location>
</feature>
<dbReference type="GO" id="GO:0005666">
    <property type="term" value="C:RNA polymerase III complex"/>
    <property type="evidence" value="ECO:0007669"/>
    <property type="project" value="TreeGrafter"/>
</dbReference>
<proteinExistence type="inferred from homology"/>
<gene>
    <name evidence="8" type="primary">Contig16874.g17974</name>
    <name evidence="8" type="ORF">STYLEM_6466</name>
</gene>
<protein>
    <submittedName>
        <fullName evidence="8">Dna-directed rna polymerase iii subunit rpc8 isoform x1</fullName>
    </submittedName>
</protein>
<accession>A0A078A9M8</accession>
<evidence type="ECO:0000259" key="6">
    <source>
        <dbReference type="Pfam" id="PF03876"/>
    </source>
</evidence>
<sequence length="209" mass="24064">MFELYVFLDEVILQPGELSNFNLTLENKIKNKLVNKVIPNEGLCVALKSIKVLDKIVVQGEGTVQTKVELSAVLIRPQVDEVLNGKVTTQNEYGIAVDIANLSIFIPSENLMKPSYFDSVEKKWLWRFKDYDLYYENNQSIKFRVKEINFSKEYQQRIKSQQLYALGQLSALEQQSDAPALAELDQNFIPSHYVVGQCEEECLGMNSWW</sequence>
<name>A0A078A9M8_STYLE</name>
<dbReference type="InParanoid" id="A0A078A9M8"/>
<dbReference type="PANTHER" id="PTHR12709:SF1">
    <property type="entry name" value="DNA-DIRECTED RNA POLYMERASE III SUBUNIT RPC8"/>
    <property type="match status" value="1"/>
</dbReference>
<dbReference type="InterPro" id="IPR013238">
    <property type="entry name" value="RNA_pol_III_Rbc25"/>
</dbReference>
<keyword evidence="3 8" id="KW-0240">DNA-directed RNA polymerase</keyword>
<dbReference type="InterPro" id="IPR036898">
    <property type="entry name" value="RNA_pol_Rpb7-like_N_sf"/>
</dbReference>
<dbReference type="Gene3D" id="2.40.50.140">
    <property type="entry name" value="Nucleic acid-binding proteins"/>
    <property type="match status" value="1"/>
</dbReference>
<dbReference type="Gene3D" id="3.30.1490.120">
    <property type="entry name" value="RNA polymerase Rpb7-like, N-terminal domain"/>
    <property type="match status" value="1"/>
</dbReference>
<organism evidence="8 9">
    <name type="scientific">Stylonychia lemnae</name>
    <name type="common">Ciliate</name>
    <dbReference type="NCBI Taxonomy" id="5949"/>
    <lineage>
        <taxon>Eukaryota</taxon>
        <taxon>Sar</taxon>
        <taxon>Alveolata</taxon>
        <taxon>Ciliophora</taxon>
        <taxon>Intramacronucleata</taxon>
        <taxon>Spirotrichea</taxon>
        <taxon>Stichotrichia</taxon>
        <taxon>Sporadotrichida</taxon>
        <taxon>Oxytrichidae</taxon>
        <taxon>Stylonychinae</taxon>
        <taxon>Stylonychia</taxon>
    </lineage>
</organism>
<evidence type="ECO:0000256" key="2">
    <source>
        <dbReference type="ARBA" id="ARBA00009307"/>
    </source>
</evidence>
<dbReference type="GO" id="GO:0006384">
    <property type="term" value="P:transcription initiation at RNA polymerase III promoter"/>
    <property type="evidence" value="ECO:0007669"/>
    <property type="project" value="TreeGrafter"/>
</dbReference>
<evidence type="ECO:0000256" key="4">
    <source>
        <dbReference type="ARBA" id="ARBA00023163"/>
    </source>
</evidence>
<dbReference type="AlphaFoldDB" id="A0A078A9M8"/>
<dbReference type="InterPro" id="IPR045113">
    <property type="entry name" value="Rpb7-like"/>
</dbReference>
<dbReference type="Pfam" id="PF03876">
    <property type="entry name" value="SHS2_Rpb7-N"/>
    <property type="match status" value="1"/>
</dbReference>
<feature type="domain" description="RNA polymerase III subunit Rpc25" evidence="7">
    <location>
        <begin position="81"/>
        <end position="209"/>
    </location>
</feature>